<dbReference type="InterPro" id="IPR034733">
    <property type="entry name" value="AcCoA_carboxyl_beta"/>
</dbReference>
<dbReference type="Gene3D" id="3.90.226.10">
    <property type="entry name" value="2-enoyl-CoA Hydratase, Chain A, domain 1"/>
    <property type="match status" value="2"/>
</dbReference>
<dbReference type="KEGG" id="acab:QRX50_37440"/>
<evidence type="ECO:0000259" key="1">
    <source>
        <dbReference type="PROSITE" id="PS50980"/>
    </source>
</evidence>
<dbReference type="PROSITE" id="PS50980">
    <property type="entry name" value="COA_CT_NTER"/>
    <property type="match status" value="1"/>
</dbReference>
<dbReference type="GO" id="GO:0003989">
    <property type="term" value="F:acetyl-CoA carboxylase activity"/>
    <property type="evidence" value="ECO:0007669"/>
    <property type="project" value="InterPro"/>
</dbReference>
<dbReference type="PANTHER" id="PTHR43842:SF2">
    <property type="entry name" value="PROPIONYL-COA CARBOXYLASE BETA CHAIN, MITOCHONDRIAL"/>
    <property type="match status" value="1"/>
</dbReference>
<reference evidence="3 4" key="1">
    <citation type="submission" date="2023-06" db="EMBL/GenBank/DDBJ databases">
        <authorList>
            <person name="Oyuntsetseg B."/>
            <person name="Kim S.B."/>
        </authorList>
    </citation>
    <scope>NUCLEOTIDE SEQUENCE [LARGE SCALE GENOMIC DNA]</scope>
    <source>
        <strain evidence="3 4">2-15</strain>
    </source>
</reference>
<sequence length="484" mass="51977">MVAESFSVVNKSWTSDAISTMVDLRETARARAEIAAASQHARDKLTARERLDLLLDPGSFLEVGSFVRTRSTSLGQGRDRPLGDAVVVGQGTVHGREVCVFSQDFTVFGGSLGEVVGEKIAKVMDMAMQAGVPMIGINDSAGGRIQEGVVAQSLYGGIFRRNVRMSGMVPQISLILGPCAGGAVYSPAITDFVVMVEHTAQMFLTGPSVLREALGEQVSAEELGGALVHHTRSGSAHHIAATEEGAIAYVRDLLTYLSTEDARTRVPPEQRRDHALDDVIPGAEQAYDVRRILDRVLDGGELLPVHEGFAPNIVTCFGRLGGRNVGVVANQPAEADGQLDENASIKAARFIRTCDAYGIPVLTFVDTPGFTATPSQEQQGAIRRFATLLYAYAEATVPTLTVIIRRAEGIGYVAMSSRHLGADLCLAWPTAVVDGKPPYEAAERGLIDEVIDPATTRERLLRALRLLDTKKADAPIRKHDNLPL</sequence>
<accession>A0A9Y2MQB4</accession>
<dbReference type="Proteomes" id="UP001236014">
    <property type="component" value="Chromosome"/>
</dbReference>
<dbReference type="InterPro" id="IPR011763">
    <property type="entry name" value="COA_CT_C"/>
</dbReference>
<dbReference type="InterPro" id="IPR029045">
    <property type="entry name" value="ClpP/crotonase-like_dom_sf"/>
</dbReference>
<feature type="domain" description="CoA carboxyltransferase N-terminal" evidence="1">
    <location>
        <begin position="11"/>
        <end position="269"/>
    </location>
</feature>
<name>A0A9Y2MQB4_9PSEU</name>
<dbReference type="InterPro" id="IPR000438">
    <property type="entry name" value="Acetyl_CoA_COase_Trfase_b_su"/>
</dbReference>
<dbReference type="PROSITE" id="PS50989">
    <property type="entry name" value="COA_CT_CTER"/>
    <property type="match status" value="1"/>
</dbReference>
<dbReference type="RefSeq" id="WP_285967792.1">
    <property type="nucleotide sequence ID" value="NZ_CP127294.1"/>
</dbReference>
<organism evidence="3 4">
    <name type="scientific">Amycolatopsis carbonis</name>
    <dbReference type="NCBI Taxonomy" id="715471"/>
    <lineage>
        <taxon>Bacteria</taxon>
        <taxon>Bacillati</taxon>
        <taxon>Actinomycetota</taxon>
        <taxon>Actinomycetes</taxon>
        <taxon>Pseudonocardiales</taxon>
        <taxon>Pseudonocardiaceae</taxon>
        <taxon>Amycolatopsis</taxon>
    </lineage>
</organism>
<dbReference type="Pfam" id="PF01039">
    <property type="entry name" value="Carboxyl_trans"/>
    <property type="match status" value="2"/>
</dbReference>
<dbReference type="GO" id="GO:0009317">
    <property type="term" value="C:acetyl-CoA carboxylase complex"/>
    <property type="evidence" value="ECO:0007669"/>
    <property type="project" value="InterPro"/>
</dbReference>
<dbReference type="InterPro" id="IPR051047">
    <property type="entry name" value="AccD/PCCB"/>
</dbReference>
<keyword evidence="3" id="KW-0436">Ligase</keyword>
<dbReference type="PRINTS" id="PR01070">
    <property type="entry name" value="ACCCTRFRASEB"/>
</dbReference>
<protein>
    <submittedName>
        <fullName evidence="3">Acyl-CoA carboxylase subunit beta</fullName>
        <ecNumber evidence="3">6.-.-.-</ecNumber>
    </submittedName>
</protein>
<gene>
    <name evidence="3" type="ORF">QRX50_37440</name>
</gene>
<keyword evidence="4" id="KW-1185">Reference proteome</keyword>
<dbReference type="GO" id="GO:0006633">
    <property type="term" value="P:fatty acid biosynthetic process"/>
    <property type="evidence" value="ECO:0007669"/>
    <property type="project" value="InterPro"/>
</dbReference>
<dbReference type="GO" id="GO:0004658">
    <property type="term" value="F:propionyl-CoA carboxylase activity"/>
    <property type="evidence" value="ECO:0007669"/>
    <property type="project" value="TreeGrafter"/>
</dbReference>
<evidence type="ECO:0000259" key="2">
    <source>
        <dbReference type="PROSITE" id="PS50989"/>
    </source>
</evidence>
<dbReference type="EMBL" id="CP127294">
    <property type="protein sequence ID" value="WIX77050.1"/>
    <property type="molecule type" value="Genomic_DNA"/>
</dbReference>
<dbReference type="InterPro" id="IPR011762">
    <property type="entry name" value="COA_CT_N"/>
</dbReference>
<evidence type="ECO:0000313" key="3">
    <source>
        <dbReference type="EMBL" id="WIX77050.1"/>
    </source>
</evidence>
<dbReference type="SUPFAM" id="SSF52096">
    <property type="entry name" value="ClpP/crotonase"/>
    <property type="match status" value="2"/>
</dbReference>
<dbReference type="PANTHER" id="PTHR43842">
    <property type="entry name" value="PROPIONYL-COA CARBOXYLASE BETA CHAIN"/>
    <property type="match status" value="1"/>
</dbReference>
<dbReference type="AlphaFoldDB" id="A0A9Y2MQB4"/>
<evidence type="ECO:0000313" key="4">
    <source>
        <dbReference type="Proteomes" id="UP001236014"/>
    </source>
</evidence>
<feature type="domain" description="CoA carboxyltransferase C-terminal" evidence="2">
    <location>
        <begin position="268"/>
        <end position="484"/>
    </location>
</feature>
<proteinExistence type="predicted"/>
<dbReference type="EC" id="6.-.-.-" evidence="3"/>